<accession>A0A7X0F7G1</accession>
<proteinExistence type="predicted"/>
<keyword evidence="3" id="KW-1185">Reference proteome</keyword>
<keyword evidence="1" id="KW-1133">Transmembrane helix</keyword>
<keyword evidence="1" id="KW-0812">Transmembrane</keyword>
<evidence type="ECO:0000313" key="3">
    <source>
        <dbReference type="Proteomes" id="UP000536262"/>
    </source>
</evidence>
<dbReference type="EMBL" id="JACHOU010000004">
    <property type="protein sequence ID" value="MBB6354562.1"/>
    <property type="molecule type" value="Genomic_DNA"/>
</dbReference>
<reference evidence="2 3" key="1">
    <citation type="submission" date="2020-08" db="EMBL/GenBank/DDBJ databases">
        <title>Genomic Encyclopedia of Type Strains, Phase IV (KMG-IV): sequencing the most valuable type-strain genomes for metagenomic binning, comparative biology and taxonomic classification.</title>
        <authorList>
            <person name="Goeker M."/>
        </authorList>
    </citation>
    <scope>NUCLEOTIDE SEQUENCE [LARGE SCALE GENOMIC DNA]</scope>
    <source>
        <strain evidence="2 3">DSM 7051</strain>
    </source>
</reference>
<sequence>MIQRRRARSNWIILTILALFAGGVFALSFFHLAAEARPPQETVSPN</sequence>
<evidence type="ECO:0000256" key="1">
    <source>
        <dbReference type="SAM" id="Phobius"/>
    </source>
</evidence>
<gene>
    <name evidence="2" type="ORF">GGR00_002346</name>
</gene>
<keyword evidence="2" id="KW-0966">Cell projection</keyword>
<keyword evidence="1" id="KW-0472">Membrane</keyword>
<dbReference type="RefSeq" id="WP_184699511.1">
    <property type="nucleotide sequence ID" value="NZ_BAABEG010000001.1"/>
</dbReference>
<comment type="caution">
    <text evidence="2">The sequence shown here is derived from an EMBL/GenBank/DDBJ whole genome shotgun (WGS) entry which is preliminary data.</text>
</comment>
<feature type="transmembrane region" description="Helical" evidence="1">
    <location>
        <begin position="12"/>
        <end position="34"/>
    </location>
</feature>
<keyword evidence="2" id="KW-0969">Cilium</keyword>
<dbReference type="AlphaFoldDB" id="A0A7X0F7G1"/>
<organism evidence="2 3">
    <name type="scientific">Aminobacter aganoensis</name>
    <dbReference type="NCBI Taxonomy" id="83264"/>
    <lineage>
        <taxon>Bacteria</taxon>
        <taxon>Pseudomonadati</taxon>
        <taxon>Pseudomonadota</taxon>
        <taxon>Alphaproteobacteria</taxon>
        <taxon>Hyphomicrobiales</taxon>
        <taxon>Phyllobacteriaceae</taxon>
        <taxon>Aminobacter</taxon>
    </lineage>
</organism>
<keyword evidence="2" id="KW-0282">Flagellum</keyword>
<name>A0A7X0F7G1_9HYPH</name>
<protein>
    <submittedName>
        <fullName evidence="2">Flagellar basal body-associated protein FliL</fullName>
    </submittedName>
</protein>
<dbReference type="Proteomes" id="UP000536262">
    <property type="component" value="Unassembled WGS sequence"/>
</dbReference>
<evidence type="ECO:0000313" key="2">
    <source>
        <dbReference type="EMBL" id="MBB6354562.1"/>
    </source>
</evidence>